<dbReference type="EMBL" id="GG673648">
    <property type="protein sequence ID" value="EER15260.1"/>
    <property type="molecule type" value="Genomic_DNA"/>
</dbReference>
<dbReference type="InParanoid" id="C5KK02"/>
<reference evidence="1 2" key="1">
    <citation type="submission" date="2008-07" db="EMBL/GenBank/DDBJ databases">
        <authorList>
            <person name="El-Sayed N."/>
            <person name="Caler E."/>
            <person name="Inman J."/>
            <person name="Amedeo P."/>
            <person name="Hass B."/>
            <person name="Wortman J."/>
        </authorList>
    </citation>
    <scope>NUCLEOTIDE SEQUENCE [LARGE SCALE GENOMIC DNA]</scope>
    <source>
        <strain evidence="2">ATCC 50983 / TXsc</strain>
    </source>
</reference>
<dbReference type="RefSeq" id="XP_002783464.1">
    <property type="nucleotide sequence ID" value="XM_002783418.1"/>
</dbReference>
<keyword evidence="2" id="KW-1185">Reference proteome</keyword>
<proteinExistence type="predicted"/>
<dbReference type="Proteomes" id="UP000007800">
    <property type="component" value="Unassembled WGS sequence"/>
</dbReference>
<evidence type="ECO:0000313" key="1">
    <source>
        <dbReference type="EMBL" id="EER15260.1"/>
    </source>
</evidence>
<dbReference type="AlphaFoldDB" id="C5KK02"/>
<name>C5KK02_PERM5</name>
<gene>
    <name evidence="1" type="ORF">Pmar_PMAR006992</name>
</gene>
<sequence>MPIKIKLPNGTNLGSVAKHFRSSLKLPLSVTEKLKAFKRTETGAKVSESWAHTKEAAYDAYIKNPACYRGGGGSVHTRGKPGTPSYYRAMHPQRITYQ</sequence>
<organism evidence="2">
    <name type="scientific">Perkinsus marinus (strain ATCC 50983 / TXsc)</name>
    <dbReference type="NCBI Taxonomy" id="423536"/>
    <lineage>
        <taxon>Eukaryota</taxon>
        <taxon>Sar</taxon>
        <taxon>Alveolata</taxon>
        <taxon>Perkinsozoa</taxon>
        <taxon>Perkinsea</taxon>
        <taxon>Perkinsida</taxon>
        <taxon>Perkinsidae</taxon>
        <taxon>Perkinsus</taxon>
    </lineage>
</organism>
<accession>C5KK02</accession>
<dbReference type="GeneID" id="9045988"/>
<dbReference type="OrthoDB" id="432808at2759"/>
<evidence type="ECO:0000313" key="2">
    <source>
        <dbReference type="Proteomes" id="UP000007800"/>
    </source>
</evidence>
<protein>
    <submittedName>
        <fullName evidence="1">Uncharacterized protein</fullName>
    </submittedName>
</protein>